<evidence type="ECO:0000256" key="1">
    <source>
        <dbReference type="SAM" id="Coils"/>
    </source>
</evidence>
<organism evidence="2">
    <name type="scientific">mine drainage metagenome</name>
    <dbReference type="NCBI Taxonomy" id="410659"/>
    <lineage>
        <taxon>unclassified sequences</taxon>
        <taxon>metagenomes</taxon>
        <taxon>ecological metagenomes</taxon>
    </lineage>
</organism>
<reference evidence="2" key="2">
    <citation type="journal article" date="2014" name="ISME J.">
        <title>Microbial stratification in low pH oxic and suboxic macroscopic growths along an acid mine drainage.</title>
        <authorList>
            <person name="Mendez-Garcia C."/>
            <person name="Mesa V."/>
            <person name="Sprenger R.R."/>
            <person name="Richter M."/>
            <person name="Diez M.S."/>
            <person name="Solano J."/>
            <person name="Bargiela R."/>
            <person name="Golyshina O.V."/>
            <person name="Manteca A."/>
            <person name="Ramos J.L."/>
            <person name="Gallego J.R."/>
            <person name="Llorente I."/>
            <person name="Martins Dos Santos V.A."/>
            <person name="Jensen O.N."/>
            <person name="Pelaez A.I."/>
            <person name="Sanchez J."/>
            <person name="Ferrer M."/>
        </authorList>
    </citation>
    <scope>NUCLEOTIDE SEQUENCE</scope>
</reference>
<dbReference type="AlphaFoldDB" id="T0YBM4"/>
<keyword evidence="1" id="KW-0175">Coiled coil</keyword>
<gene>
    <name evidence="2" type="ORF">B1A_19408</name>
</gene>
<evidence type="ECO:0000313" key="2">
    <source>
        <dbReference type="EMBL" id="EQD32621.1"/>
    </source>
</evidence>
<proteinExistence type="predicted"/>
<name>T0YBM4_9ZZZZ</name>
<dbReference type="EMBL" id="AUZX01014316">
    <property type="protein sequence ID" value="EQD32621.1"/>
    <property type="molecule type" value="Genomic_DNA"/>
</dbReference>
<comment type="caution">
    <text evidence="2">The sequence shown here is derived from an EMBL/GenBank/DDBJ whole genome shotgun (WGS) entry which is preliminary data.</text>
</comment>
<accession>T0YBM4</accession>
<reference evidence="2" key="1">
    <citation type="submission" date="2013-08" db="EMBL/GenBank/DDBJ databases">
        <authorList>
            <person name="Mendez C."/>
            <person name="Richter M."/>
            <person name="Ferrer M."/>
            <person name="Sanchez J."/>
        </authorList>
    </citation>
    <scope>NUCLEOTIDE SEQUENCE</scope>
</reference>
<protein>
    <submittedName>
        <fullName evidence="2">Uncharacterized protein</fullName>
    </submittedName>
</protein>
<sequence>MLLRRPTVQAGVRARKERKELDMTEFKAVANPIDSAGSTKQLLSNLFYGWGYNFYRKENQLRADDLLVRAKVSEMLAAARAHLADLERAWRREHLPEPTREHPYADAAAVASAQQMRRAQQLIEALELRVRTVGVPEMDRINQRHRNERDTLQQLVGVDGELVLAAKGFSDAALAQRDAAALAMQMPDLLAQSGLENGLAQRQQVLSALAT</sequence>
<feature type="coiled-coil region" evidence="1">
    <location>
        <begin position="69"/>
        <end position="129"/>
    </location>
</feature>